<dbReference type="PRINTS" id="PR00032">
    <property type="entry name" value="HTHARAC"/>
</dbReference>
<dbReference type="AlphaFoldDB" id="A0A0C3R5K5"/>
<dbReference type="Proteomes" id="UP000031937">
    <property type="component" value="Unassembled WGS sequence"/>
</dbReference>
<dbReference type="Pfam" id="PF12833">
    <property type="entry name" value="HTH_18"/>
    <property type="match status" value="1"/>
</dbReference>
<name>A0A0C3R5K5_9PORP</name>
<dbReference type="SMART" id="SM00342">
    <property type="entry name" value="HTH_ARAC"/>
    <property type="match status" value="1"/>
</dbReference>
<evidence type="ECO:0000256" key="3">
    <source>
        <dbReference type="ARBA" id="ARBA00023163"/>
    </source>
</evidence>
<dbReference type="Proteomes" id="UP000031980">
    <property type="component" value="Unassembled WGS sequence"/>
</dbReference>
<evidence type="ECO:0000259" key="4">
    <source>
        <dbReference type="PROSITE" id="PS01124"/>
    </source>
</evidence>
<keyword evidence="8" id="KW-1185">Reference proteome</keyword>
<dbReference type="GO" id="GO:0043565">
    <property type="term" value="F:sequence-specific DNA binding"/>
    <property type="evidence" value="ECO:0007669"/>
    <property type="project" value="InterPro"/>
</dbReference>
<comment type="caution">
    <text evidence="6">The sequence shown here is derived from an EMBL/GenBank/DDBJ whole genome shotgun (WGS) entry which is preliminary data.</text>
</comment>
<organism evidence="6 8">
    <name type="scientific">Sanguibacteroides justesenii</name>
    <dbReference type="NCBI Taxonomy" id="1547597"/>
    <lineage>
        <taxon>Bacteria</taxon>
        <taxon>Pseudomonadati</taxon>
        <taxon>Bacteroidota</taxon>
        <taxon>Bacteroidia</taxon>
        <taxon>Bacteroidales</taxon>
        <taxon>Porphyromonadaceae</taxon>
        <taxon>Sanguibacteroides</taxon>
    </lineage>
</organism>
<keyword evidence="3" id="KW-0804">Transcription</keyword>
<dbReference type="InterPro" id="IPR018060">
    <property type="entry name" value="HTH_AraC"/>
</dbReference>
<dbReference type="PANTHER" id="PTHR43280">
    <property type="entry name" value="ARAC-FAMILY TRANSCRIPTIONAL REGULATOR"/>
    <property type="match status" value="1"/>
</dbReference>
<dbReference type="GO" id="GO:0003700">
    <property type="term" value="F:DNA-binding transcription factor activity"/>
    <property type="evidence" value="ECO:0007669"/>
    <property type="project" value="InterPro"/>
</dbReference>
<dbReference type="RefSeq" id="WP_041504476.1">
    <property type="nucleotide sequence ID" value="NZ_JPIT01000032.1"/>
</dbReference>
<dbReference type="Gene3D" id="1.10.10.60">
    <property type="entry name" value="Homeodomain-like"/>
    <property type="match status" value="1"/>
</dbReference>
<evidence type="ECO:0000313" key="7">
    <source>
        <dbReference type="Proteomes" id="UP000031937"/>
    </source>
</evidence>
<accession>A0A0C3R5K5</accession>
<keyword evidence="1" id="KW-0805">Transcription regulation</keyword>
<dbReference type="PANTHER" id="PTHR43280:SF32">
    <property type="entry name" value="TRANSCRIPTIONAL REGULATORY PROTEIN"/>
    <property type="match status" value="1"/>
</dbReference>
<dbReference type="PROSITE" id="PS01124">
    <property type="entry name" value="HTH_ARAC_FAMILY_2"/>
    <property type="match status" value="1"/>
</dbReference>
<reference evidence="5 7" key="2">
    <citation type="submission" date="2014-07" db="EMBL/GenBank/DDBJ databases">
        <title>Porphyromonadaceae bacterium OUH 334697 = ATCC BAA-2682 = DSM 28341 draft genome.</title>
        <authorList>
            <person name="Sydenham T.V."/>
            <person name="Hasman H."/>
            <person name="Justesen U.S."/>
        </authorList>
    </citation>
    <scope>NUCLEOTIDE SEQUENCE [LARGE SCALE GENOMIC DNA]</scope>
    <source>
        <strain evidence="5 7">OUH 334697</strain>
    </source>
</reference>
<evidence type="ECO:0000256" key="2">
    <source>
        <dbReference type="ARBA" id="ARBA00023125"/>
    </source>
</evidence>
<evidence type="ECO:0000313" key="6">
    <source>
        <dbReference type="EMBL" id="KIO44990.1"/>
    </source>
</evidence>
<evidence type="ECO:0000256" key="1">
    <source>
        <dbReference type="ARBA" id="ARBA00023015"/>
    </source>
</evidence>
<dbReference type="OrthoDB" id="2600165at2"/>
<evidence type="ECO:0000313" key="5">
    <source>
        <dbReference type="EMBL" id="KIO43277.1"/>
    </source>
</evidence>
<gene>
    <name evidence="6" type="ORF">BA92_08245</name>
    <name evidence="5" type="ORF">IE90_13850</name>
</gene>
<dbReference type="InterPro" id="IPR009057">
    <property type="entry name" value="Homeodomain-like_sf"/>
</dbReference>
<dbReference type="InterPro" id="IPR020449">
    <property type="entry name" value="Tscrpt_reg_AraC-type_HTH"/>
</dbReference>
<reference evidence="6 8" key="1">
    <citation type="submission" date="2014-07" db="EMBL/GenBank/DDBJ databases">
        <title>Porphyromonadaceae bacterium OUH 308042 = ATCC BAA-2681 = DSM 28342 draft genome.</title>
        <authorList>
            <person name="Sydenham T.V."/>
            <person name="Hasman H."/>
            <person name="Justensen U.S."/>
        </authorList>
    </citation>
    <scope>NUCLEOTIDE SEQUENCE [LARGE SCALE GENOMIC DNA]</scope>
    <source>
        <strain evidence="6 8">OUH 308042</strain>
    </source>
</reference>
<evidence type="ECO:0000313" key="8">
    <source>
        <dbReference type="Proteomes" id="UP000031980"/>
    </source>
</evidence>
<proteinExistence type="predicted"/>
<sequence length="299" mass="35016">MKKEIVKIDTIHQCNTFFGKKTLHPLASVIDFSKVNEKRQVLLQFSFYSVWLKEYKCNSFGYGRKFCDYSDGTLLFLSPGVLVDTEKNHGMSCSNGYLLTFHPDLIKETFPEEHMKDYTFFFYQQDEALHLSSREKRIIHTCLERINEEIHHPIDNQSNILITNKIELLLNHCVRFYDRQFITRHKANENLIKKTKQILNHYLTSGQKGSRGMISSSYCAVLLHLSTAYFDDLLKHESGKTIHEYIQLKRIELAKKQLSKTNKTIVQISEELGFSSPLCFSRLFKKLTGYGPNQYRSKY</sequence>
<protein>
    <recommendedName>
        <fullName evidence="4">HTH araC/xylS-type domain-containing protein</fullName>
    </recommendedName>
</protein>
<feature type="domain" description="HTH araC/xylS-type" evidence="4">
    <location>
        <begin position="193"/>
        <end position="298"/>
    </location>
</feature>
<dbReference type="SUPFAM" id="SSF46689">
    <property type="entry name" value="Homeodomain-like"/>
    <property type="match status" value="1"/>
</dbReference>
<keyword evidence="2" id="KW-0238">DNA-binding</keyword>
<dbReference type="EMBL" id="JPIT01000032">
    <property type="protein sequence ID" value="KIO43277.1"/>
    <property type="molecule type" value="Genomic_DNA"/>
</dbReference>
<dbReference type="EMBL" id="JPIU01000038">
    <property type="protein sequence ID" value="KIO44990.1"/>
    <property type="molecule type" value="Genomic_DNA"/>
</dbReference>